<sequence length="102" mass="10644">MAPTASMLFLSYHQLHRPAEAEAAPAAAADGRVRVSLISSALSLFARRTATEVTTPPPAAKRETGGEGMARRGAAAGKVVGQETEAAASLESRFEEALRFSC</sequence>
<reference evidence="2" key="2">
    <citation type="submission" date="2021-02" db="EMBL/GenBank/DDBJ databases">
        <authorList>
            <person name="Kimball J.A."/>
            <person name="Haas M.W."/>
            <person name="Macchietto M."/>
            <person name="Kono T."/>
            <person name="Duquette J."/>
            <person name="Shao M."/>
        </authorList>
    </citation>
    <scope>NUCLEOTIDE SEQUENCE</scope>
    <source>
        <tissue evidence="2">Fresh leaf tissue</tissue>
    </source>
</reference>
<gene>
    <name evidence="2" type="ORF">GUJ93_ZPchr0013g35323</name>
</gene>
<feature type="region of interest" description="Disordered" evidence="1">
    <location>
        <begin position="52"/>
        <end position="78"/>
    </location>
</feature>
<reference evidence="2" key="1">
    <citation type="journal article" date="2021" name="bioRxiv">
        <title>Whole Genome Assembly and Annotation of Northern Wild Rice, Zizania palustris L., Supports a Whole Genome Duplication in the Zizania Genus.</title>
        <authorList>
            <person name="Haas M."/>
            <person name="Kono T."/>
            <person name="Macchietto M."/>
            <person name="Millas R."/>
            <person name="McGilp L."/>
            <person name="Shao M."/>
            <person name="Duquette J."/>
            <person name="Hirsch C.N."/>
            <person name="Kimball J."/>
        </authorList>
    </citation>
    <scope>NUCLEOTIDE SEQUENCE</scope>
    <source>
        <tissue evidence="2">Fresh leaf tissue</tissue>
    </source>
</reference>
<protein>
    <submittedName>
        <fullName evidence="2">Uncharacterized protein</fullName>
    </submittedName>
</protein>
<name>A0A8J5WVN5_ZIZPA</name>
<proteinExistence type="predicted"/>
<keyword evidence="3" id="KW-1185">Reference proteome</keyword>
<comment type="caution">
    <text evidence="2">The sequence shown here is derived from an EMBL/GenBank/DDBJ whole genome shotgun (WGS) entry which is preliminary data.</text>
</comment>
<evidence type="ECO:0000313" key="2">
    <source>
        <dbReference type="EMBL" id="KAG8098003.1"/>
    </source>
</evidence>
<evidence type="ECO:0000256" key="1">
    <source>
        <dbReference type="SAM" id="MobiDB-lite"/>
    </source>
</evidence>
<dbReference type="Proteomes" id="UP000729402">
    <property type="component" value="Unassembled WGS sequence"/>
</dbReference>
<organism evidence="2 3">
    <name type="scientific">Zizania palustris</name>
    <name type="common">Northern wild rice</name>
    <dbReference type="NCBI Taxonomy" id="103762"/>
    <lineage>
        <taxon>Eukaryota</taxon>
        <taxon>Viridiplantae</taxon>
        <taxon>Streptophyta</taxon>
        <taxon>Embryophyta</taxon>
        <taxon>Tracheophyta</taxon>
        <taxon>Spermatophyta</taxon>
        <taxon>Magnoliopsida</taxon>
        <taxon>Liliopsida</taxon>
        <taxon>Poales</taxon>
        <taxon>Poaceae</taxon>
        <taxon>BOP clade</taxon>
        <taxon>Oryzoideae</taxon>
        <taxon>Oryzeae</taxon>
        <taxon>Zizaniinae</taxon>
        <taxon>Zizania</taxon>
    </lineage>
</organism>
<dbReference type="EMBL" id="JAAALK010000079">
    <property type="protein sequence ID" value="KAG8098003.1"/>
    <property type="molecule type" value="Genomic_DNA"/>
</dbReference>
<evidence type="ECO:0000313" key="3">
    <source>
        <dbReference type="Proteomes" id="UP000729402"/>
    </source>
</evidence>
<accession>A0A8J5WVN5</accession>
<dbReference type="AlphaFoldDB" id="A0A8J5WVN5"/>
<feature type="non-terminal residue" evidence="2">
    <location>
        <position position="102"/>
    </location>
</feature>